<dbReference type="SUPFAM" id="SSF140383">
    <property type="entry name" value="BSD domain-like"/>
    <property type="match status" value="2"/>
</dbReference>
<dbReference type="OrthoDB" id="360521at2759"/>
<dbReference type="Gramene" id="HORVU.MOREX.r3.7HG0700360.1">
    <property type="protein sequence ID" value="HORVU.MOREX.r3.7HG0700360.1"/>
    <property type="gene ID" value="HORVU.MOREX.r3.7HG0700360"/>
</dbReference>
<sequence>MGTMTIGAKYKATLKDRGTGGVLRMSEDKFTFTPNDPRSLMKLSVDFQTIKGHKFNKVDGSKPTPALLNLSKDSDKGGGYIFEFDNVGNRDLCRDFVARVLGKYQGTVPARPNVPPELSAVSTGPEQLSSAEMERRMKLLREDSELQKLHKKFVLGNILQESEFWATRKNLLDDETSKGSKQKPGFKSAMLADVRPSADGQTNKVTFSLTTEIIHQIFAEKPAVHRAFLDYVPKKLSEKDFWTKYCRAEYLLRTKNTLAAKAEAAEDEELAMFLKNDDILAKEAKLKIKRVDPTLDMEADAGDDYIHLPDHGILRDGSRETTDTDSELARRTLSQDLNRHAAVVLEGRSADIESTDTKTVAEALARSKKEPPPSSVADDASHERLVKAARMTEIEDLQAPRSLPYALLCIKDPREYFDSQQANALRPLGSNDGRKARSCSLSTDDAFRHLMDQISSVKMNCPVVQSDVALKVLNELNEGISRSRRLNLKNPQDSLLGRLPHRTRDELMDHWMAIQELLRHFWSSYPITTTVLCNKVQRLKEAMTQIYQKLQDIKESAQPDVRHEISQLVKPMTQALDAAFNHEHDQQQKSSKAGSKPNGF</sequence>
<dbReference type="Gene3D" id="6.10.140.1200">
    <property type="match status" value="1"/>
</dbReference>
<dbReference type="Pfam" id="PF03909">
    <property type="entry name" value="BSD"/>
    <property type="match status" value="1"/>
</dbReference>
<protein>
    <recommendedName>
        <fullName evidence="1">BSD domain-containing protein</fullName>
    </recommendedName>
</protein>
<dbReference type="InterPro" id="IPR005607">
    <property type="entry name" value="BSD_dom"/>
</dbReference>
<dbReference type="RefSeq" id="XP_044957404.1">
    <property type="nucleotide sequence ID" value="XM_045101469.1"/>
</dbReference>
<dbReference type="AlphaFoldDB" id="A0A8I6YBE0"/>
<proteinExistence type="predicted"/>
<dbReference type="GO" id="GO:0006289">
    <property type="term" value="P:nucleotide-excision repair"/>
    <property type="evidence" value="ECO:0007669"/>
    <property type="project" value="InterPro"/>
</dbReference>
<name>A0A8I6YBE0_HORVV</name>
<gene>
    <name evidence="2" type="primary">LOC123408345</name>
</gene>
<reference evidence="2" key="2">
    <citation type="submission" date="2020-10" db="EMBL/GenBank/DDBJ databases">
        <authorList>
            <person name="Scholz U."/>
            <person name="Mascher M."/>
            <person name="Fiebig A."/>
        </authorList>
    </citation>
    <scope>NUCLEOTIDE SEQUENCE [LARGE SCALE GENOMIC DNA]</scope>
    <source>
        <strain evidence="2">cv. Morex</strain>
    </source>
</reference>
<accession>A0A8I6YBE0</accession>
<reference evidence="2" key="3">
    <citation type="submission" date="2022-01" db="UniProtKB">
        <authorList>
            <consortium name="EnsemblPlants"/>
        </authorList>
    </citation>
    <scope>IDENTIFICATION</scope>
    <source>
        <strain evidence="2">subsp. vulgare</strain>
    </source>
</reference>
<keyword evidence="3" id="KW-1185">Reference proteome</keyword>
<dbReference type="Proteomes" id="UP000011116">
    <property type="component" value="Chromosome 7H"/>
</dbReference>
<dbReference type="GO" id="GO:0006360">
    <property type="term" value="P:transcription by RNA polymerase I"/>
    <property type="evidence" value="ECO:0000318"/>
    <property type="project" value="GO_Central"/>
</dbReference>
<dbReference type="GO" id="GO:0005675">
    <property type="term" value="C:transcription factor TFIIH holo complex"/>
    <property type="evidence" value="ECO:0000318"/>
    <property type="project" value="GO_Central"/>
</dbReference>
<dbReference type="PROSITE" id="PS50858">
    <property type="entry name" value="BSD"/>
    <property type="match status" value="2"/>
</dbReference>
<dbReference type="KEGG" id="hvg:123408345"/>
<dbReference type="EnsemblPlants" id="HORVU.MOREX.r3.7HG0700360.1">
    <property type="protein sequence ID" value="HORVU.MOREX.r3.7HG0700360.1"/>
    <property type="gene ID" value="HORVU.MOREX.r3.7HG0700360"/>
</dbReference>
<dbReference type="GO" id="GO:0006281">
    <property type="term" value="P:DNA repair"/>
    <property type="evidence" value="ECO:0000318"/>
    <property type="project" value="GO_Central"/>
</dbReference>
<dbReference type="InterPro" id="IPR027079">
    <property type="entry name" value="Tfb1/GTF2H1"/>
</dbReference>
<feature type="domain" description="BSD" evidence="1">
    <location>
        <begin position="132"/>
        <end position="168"/>
    </location>
</feature>
<dbReference type="Gramene" id="HORVU.MOREX.r2.7HG0581030.1">
    <property type="protein sequence ID" value="HORVU.MOREX.r2.7HG0581030.1"/>
    <property type="gene ID" value="HORVU.MOREX.r2.7HG0581030"/>
</dbReference>
<reference evidence="3" key="1">
    <citation type="journal article" date="2012" name="Nature">
        <title>A physical, genetic and functional sequence assembly of the barley genome.</title>
        <authorList>
            <consortium name="The International Barley Genome Sequencing Consortium"/>
            <person name="Mayer K.F."/>
            <person name="Waugh R."/>
            <person name="Brown J.W."/>
            <person name="Schulman A."/>
            <person name="Langridge P."/>
            <person name="Platzer M."/>
            <person name="Fincher G.B."/>
            <person name="Muehlbauer G.J."/>
            <person name="Sato K."/>
            <person name="Close T.J."/>
            <person name="Wise R.P."/>
            <person name="Stein N."/>
        </authorList>
    </citation>
    <scope>NUCLEOTIDE SEQUENCE [LARGE SCALE GENOMIC DNA]</scope>
    <source>
        <strain evidence="3">cv. Morex</strain>
    </source>
</reference>
<dbReference type="GO" id="GO:0006366">
    <property type="term" value="P:transcription by RNA polymerase II"/>
    <property type="evidence" value="ECO:0000318"/>
    <property type="project" value="GO_Central"/>
</dbReference>
<evidence type="ECO:0000313" key="3">
    <source>
        <dbReference type="Proteomes" id="UP000011116"/>
    </source>
</evidence>
<dbReference type="SMART" id="SM00751">
    <property type="entry name" value="BSD"/>
    <property type="match status" value="2"/>
</dbReference>
<dbReference type="Gene3D" id="1.10.3970.10">
    <property type="entry name" value="BSD domain"/>
    <property type="match status" value="1"/>
</dbReference>
<evidence type="ECO:0000259" key="1">
    <source>
        <dbReference type="PROSITE" id="PS50858"/>
    </source>
</evidence>
<dbReference type="GO" id="GO:0000439">
    <property type="term" value="C:transcription factor TFIIH core complex"/>
    <property type="evidence" value="ECO:0000318"/>
    <property type="project" value="GO_Central"/>
</dbReference>
<dbReference type="PANTHER" id="PTHR12856">
    <property type="entry name" value="TRANSCRIPTION INITIATION FACTOR IIH-RELATED"/>
    <property type="match status" value="1"/>
</dbReference>
<dbReference type="InterPro" id="IPR035925">
    <property type="entry name" value="BSD_dom_sf"/>
</dbReference>
<feature type="domain" description="BSD" evidence="1">
    <location>
        <begin position="201"/>
        <end position="253"/>
    </location>
</feature>
<dbReference type="GeneID" id="123408345"/>
<organism evidence="2 3">
    <name type="scientific">Hordeum vulgare subsp. vulgare</name>
    <name type="common">Domesticated barley</name>
    <dbReference type="NCBI Taxonomy" id="112509"/>
    <lineage>
        <taxon>Eukaryota</taxon>
        <taxon>Viridiplantae</taxon>
        <taxon>Streptophyta</taxon>
        <taxon>Embryophyta</taxon>
        <taxon>Tracheophyta</taxon>
        <taxon>Spermatophyta</taxon>
        <taxon>Magnoliopsida</taxon>
        <taxon>Liliopsida</taxon>
        <taxon>Poales</taxon>
        <taxon>Poaceae</taxon>
        <taxon>BOP clade</taxon>
        <taxon>Pooideae</taxon>
        <taxon>Triticodae</taxon>
        <taxon>Triticeae</taxon>
        <taxon>Hordeinae</taxon>
        <taxon>Hordeum</taxon>
    </lineage>
</organism>
<evidence type="ECO:0000313" key="2">
    <source>
        <dbReference type="EnsemblPlants" id="HORVU.MOREX.r3.7HG0700360.1"/>
    </source>
</evidence>
<dbReference type="OMA" id="VCTCELL"/>